<dbReference type="Proteomes" id="UP000319941">
    <property type="component" value="Unassembled WGS sequence"/>
</dbReference>
<sequence length="106" mass="11961">MAGRSQGGRLGNWPIKIHMRWRHLCFVVLMLCLLGSAAAVVVSSHLSRAQYAQLQTLEAARDDARARWGRLLLEESAWSAPARIESISSERLEMRVPDVHDVEVIR</sequence>
<dbReference type="RefSeq" id="WP_024951308.1">
    <property type="nucleotide sequence ID" value="NZ_CAWOWR010000001.1"/>
</dbReference>
<dbReference type="EMBL" id="VNFH01000001">
    <property type="protein sequence ID" value="TVU73902.1"/>
    <property type="molecule type" value="Genomic_DNA"/>
</dbReference>
<dbReference type="Pfam" id="PF04999">
    <property type="entry name" value="FtsL"/>
    <property type="match status" value="1"/>
</dbReference>
<dbReference type="OrthoDB" id="5298556at2"/>
<evidence type="ECO:0000313" key="10">
    <source>
        <dbReference type="EMBL" id="TVU73902.1"/>
    </source>
</evidence>
<keyword evidence="6 8" id="KW-0472">Membrane</keyword>
<comment type="caution">
    <text evidence="10">The sequence shown here is derived from an EMBL/GenBank/DDBJ whole genome shotgun (WGS) entry which is preliminary data.</text>
</comment>
<dbReference type="GO" id="GO:0043093">
    <property type="term" value="P:FtsZ-dependent cytokinesis"/>
    <property type="evidence" value="ECO:0007669"/>
    <property type="project" value="UniProtKB-UniRule"/>
</dbReference>
<dbReference type="PANTHER" id="PTHR37479:SF1">
    <property type="entry name" value="CELL DIVISION PROTEIN FTSL"/>
    <property type="match status" value="1"/>
</dbReference>
<evidence type="ECO:0000256" key="1">
    <source>
        <dbReference type="ARBA" id="ARBA00004401"/>
    </source>
</evidence>
<comment type="subunit">
    <text evidence="8">Part of a complex composed of FtsB, FtsL and FtsQ.</text>
</comment>
<keyword evidence="7 8" id="KW-0131">Cell cycle</keyword>
<reference evidence="10 11" key="1">
    <citation type="submission" date="2019-07" db="EMBL/GenBank/DDBJ databases">
        <title>Diversity of Bacteria from Kongsfjorden, Arctic.</title>
        <authorList>
            <person name="Yu Y."/>
        </authorList>
    </citation>
    <scope>NUCLEOTIDE SEQUENCE [LARGE SCALE GENOMIC DNA]</scope>
    <source>
        <strain evidence="10 11">SM1923</strain>
    </source>
</reference>
<keyword evidence="2 8" id="KW-1003">Cell membrane</keyword>
<evidence type="ECO:0000256" key="9">
    <source>
        <dbReference type="NCBIfam" id="TIGR02209"/>
    </source>
</evidence>
<evidence type="ECO:0000313" key="11">
    <source>
        <dbReference type="Proteomes" id="UP000319941"/>
    </source>
</evidence>
<evidence type="ECO:0000256" key="2">
    <source>
        <dbReference type="ARBA" id="ARBA00022475"/>
    </source>
</evidence>
<accession>A0A558HXN8</accession>
<proteinExistence type="inferred from homology"/>
<dbReference type="InterPro" id="IPR011922">
    <property type="entry name" value="Cell_div_FtsL"/>
</dbReference>
<dbReference type="PANTHER" id="PTHR37479">
    <property type="entry name" value="CELL DIVISION PROTEIN FTSL"/>
    <property type="match status" value="1"/>
</dbReference>
<evidence type="ECO:0000256" key="4">
    <source>
        <dbReference type="ARBA" id="ARBA00022692"/>
    </source>
</evidence>
<dbReference type="STRING" id="553385.GCA_000591415_01043"/>
<dbReference type="AlphaFoldDB" id="A0A558HXN8"/>
<evidence type="ECO:0000256" key="3">
    <source>
        <dbReference type="ARBA" id="ARBA00022618"/>
    </source>
</evidence>
<keyword evidence="5 8" id="KW-1133">Transmembrane helix</keyword>
<keyword evidence="3 8" id="KW-0132">Cell division</keyword>
<dbReference type="HAMAP" id="MF_00910">
    <property type="entry name" value="FtsL"/>
    <property type="match status" value="1"/>
</dbReference>
<evidence type="ECO:0000256" key="6">
    <source>
        <dbReference type="ARBA" id="ARBA00023136"/>
    </source>
</evidence>
<gene>
    <name evidence="8 10" type="primary">ftsL</name>
    <name evidence="10" type="ORF">FQP86_02235</name>
</gene>
<evidence type="ECO:0000256" key="7">
    <source>
        <dbReference type="ARBA" id="ARBA00023306"/>
    </source>
</evidence>
<keyword evidence="4 8" id="KW-0812">Transmembrane</keyword>
<evidence type="ECO:0000256" key="5">
    <source>
        <dbReference type="ARBA" id="ARBA00022989"/>
    </source>
</evidence>
<dbReference type="GO" id="GO:0005886">
    <property type="term" value="C:plasma membrane"/>
    <property type="evidence" value="ECO:0007669"/>
    <property type="project" value="UniProtKB-SubCell"/>
</dbReference>
<dbReference type="GO" id="GO:0032153">
    <property type="term" value="C:cell division site"/>
    <property type="evidence" value="ECO:0007669"/>
    <property type="project" value="UniProtKB-UniRule"/>
</dbReference>
<comment type="function">
    <text evidence="8">Essential cell division protein. May link together the upstream cell division proteins, which are predominantly cytoplasmic, with the downstream cell division proteins, which are predominantly periplasmic.</text>
</comment>
<name>A0A558HXN8_9GAMM</name>
<comment type="similarity">
    <text evidence="8">Belongs to the FtsL family.</text>
</comment>
<comment type="subcellular location">
    <subcellularLocation>
        <location evidence="8">Cell inner membrane</location>
        <topology evidence="8">Single-pass type II membrane protein</topology>
    </subcellularLocation>
    <subcellularLocation>
        <location evidence="1">Cell membrane</location>
        <topology evidence="1">Single-pass type II membrane protein</topology>
    </subcellularLocation>
    <text evidence="8">Localizes to the division septum where it forms a ring structure.</text>
</comment>
<dbReference type="NCBIfam" id="TIGR02209">
    <property type="entry name" value="ftsL_broad"/>
    <property type="match status" value="1"/>
</dbReference>
<keyword evidence="8" id="KW-0997">Cell inner membrane</keyword>
<evidence type="ECO:0000256" key="8">
    <source>
        <dbReference type="HAMAP-Rule" id="MF_00910"/>
    </source>
</evidence>
<protein>
    <recommendedName>
        <fullName evidence="8 9">Cell division protein FtsL</fullName>
    </recommendedName>
</protein>
<organism evidence="10 11">
    <name type="scientific">Cobetia crustatorum</name>
    <dbReference type="NCBI Taxonomy" id="553385"/>
    <lineage>
        <taxon>Bacteria</taxon>
        <taxon>Pseudomonadati</taxon>
        <taxon>Pseudomonadota</taxon>
        <taxon>Gammaproteobacteria</taxon>
        <taxon>Oceanospirillales</taxon>
        <taxon>Halomonadaceae</taxon>
        <taxon>Cobetia</taxon>
    </lineage>
</organism>
<keyword evidence="11" id="KW-1185">Reference proteome</keyword>